<feature type="transmembrane region" description="Helical" evidence="5">
    <location>
        <begin position="96"/>
        <end position="114"/>
    </location>
</feature>
<dbReference type="PANTHER" id="PTHR23051:SF0">
    <property type="entry name" value="SOLUTE CARRIER FAMILY 35 MEMBER F5"/>
    <property type="match status" value="1"/>
</dbReference>
<sequence>MTSSTNENRIEQALLDPLHKANRAHENLNKLKKQVKKIFPISLTFCLLWFLANYFYNFGLLYASVTSSVVLSNTSPAWVYILSISCLVPAAFREKFNWVCAAMIVVSMSGFVLIAVEDKNDSTDETEKPILGDALSLLSALSYGFYATYLKIKVPESEEATFKFSYFLGFVGLCNDVLLIPLFFIFNATGFETFEWPDKHTLLLLSINALVGTCISDYCWGKSVILLGPFVTTLGITITFPLSAIFDTVANGAKFTWLYFLGSILIFTAFGVIMISEWRRKKRQEEEEKQ</sequence>
<evidence type="ECO:0000256" key="3">
    <source>
        <dbReference type="ARBA" id="ARBA00022989"/>
    </source>
</evidence>
<protein>
    <recommendedName>
        <fullName evidence="7">EamA domain-containing protein</fullName>
    </recommendedName>
</protein>
<evidence type="ECO:0000256" key="4">
    <source>
        <dbReference type="ARBA" id="ARBA00023136"/>
    </source>
</evidence>
<proteinExistence type="predicted"/>
<feature type="transmembrane region" description="Helical" evidence="5">
    <location>
        <begin position="38"/>
        <end position="56"/>
    </location>
</feature>
<keyword evidence="4 5" id="KW-0472">Membrane</keyword>
<gene>
    <name evidence="6" type="ORF">FEHR0123_LOCUS1291</name>
</gene>
<feature type="transmembrane region" description="Helical" evidence="5">
    <location>
        <begin position="257"/>
        <end position="275"/>
    </location>
</feature>
<keyword evidence="3 5" id="KW-1133">Transmembrane helix</keyword>
<evidence type="ECO:0000256" key="1">
    <source>
        <dbReference type="ARBA" id="ARBA00004141"/>
    </source>
</evidence>
<evidence type="ECO:0000256" key="2">
    <source>
        <dbReference type="ARBA" id="ARBA00022692"/>
    </source>
</evidence>
<dbReference type="PANTHER" id="PTHR23051">
    <property type="entry name" value="SOLUTE CARRIER FAMILY 35, MEMBER F5"/>
    <property type="match status" value="1"/>
</dbReference>
<dbReference type="SUPFAM" id="SSF103481">
    <property type="entry name" value="Multidrug resistance efflux transporter EmrE"/>
    <property type="match status" value="2"/>
</dbReference>
<feature type="transmembrane region" description="Helical" evidence="5">
    <location>
        <begin position="226"/>
        <end position="245"/>
    </location>
</feature>
<evidence type="ECO:0000256" key="5">
    <source>
        <dbReference type="SAM" id="Phobius"/>
    </source>
</evidence>
<feature type="transmembrane region" description="Helical" evidence="5">
    <location>
        <begin position="62"/>
        <end position="84"/>
    </location>
</feature>
<organism evidence="6">
    <name type="scientific">Favella ehrenbergii</name>
    <dbReference type="NCBI Taxonomy" id="182087"/>
    <lineage>
        <taxon>Eukaryota</taxon>
        <taxon>Sar</taxon>
        <taxon>Alveolata</taxon>
        <taxon>Ciliophora</taxon>
        <taxon>Intramacronucleata</taxon>
        <taxon>Spirotrichea</taxon>
        <taxon>Choreotrichia</taxon>
        <taxon>Tintinnida</taxon>
        <taxon>Xystonellidae</taxon>
        <taxon>Favella</taxon>
    </lineage>
</organism>
<reference evidence="6" key="1">
    <citation type="submission" date="2021-01" db="EMBL/GenBank/DDBJ databases">
        <authorList>
            <person name="Corre E."/>
            <person name="Pelletier E."/>
            <person name="Niang G."/>
            <person name="Scheremetjew M."/>
            <person name="Finn R."/>
            <person name="Kale V."/>
            <person name="Holt S."/>
            <person name="Cochrane G."/>
            <person name="Meng A."/>
            <person name="Brown T."/>
            <person name="Cohen L."/>
        </authorList>
    </citation>
    <scope>NUCLEOTIDE SEQUENCE</scope>
    <source>
        <strain evidence="6">Fehren 1</strain>
    </source>
</reference>
<dbReference type="InterPro" id="IPR037185">
    <property type="entry name" value="EmrE-like"/>
</dbReference>
<keyword evidence="2 5" id="KW-0812">Transmembrane</keyword>
<evidence type="ECO:0008006" key="7">
    <source>
        <dbReference type="Google" id="ProtNLM"/>
    </source>
</evidence>
<accession>A0A7S3HVD9</accession>
<dbReference type="GO" id="GO:0016020">
    <property type="term" value="C:membrane"/>
    <property type="evidence" value="ECO:0007669"/>
    <property type="project" value="UniProtKB-SubCell"/>
</dbReference>
<feature type="transmembrane region" description="Helical" evidence="5">
    <location>
        <begin position="134"/>
        <end position="152"/>
    </location>
</feature>
<feature type="transmembrane region" description="Helical" evidence="5">
    <location>
        <begin position="200"/>
        <end position="219"/>
    </location>
</feature>
<dbReference type="EMBL" id="HBIE01004187">
    <property type="protein sequence ID" value="CAE0306385.1"/>
    <property type="molecule type" value="Transcribed_RNA"/>
</dbReference>
<dbReference type="AlphaFoldDB" id="A0A7S3HVD9"/>
<name>A0A7S3HVD9_9SPIT</name>
<feature type="transmembrane region" description="Helical" evidence="5">
    <location>
        <begin position="164"/>
        <end position="188"/>
    </location>
</feature>
<evidence type="ECO:0000313" key="6">
    <source>
        <dbReference type="EMBL" id="CAE0306385.1"/>
    </source>
</evidence>
<comment type="subcellular location">
    <subcellularLocation>
        <location evidence="1">Membrane</location>
        <topology evidence="1">Multi-pass membrane protein</topology>
    </subcellularLocation>
</comment>